<evidence type="ECO:0000313" key="2">
    <source>
        <dbReference type="Proteomes" id="UP000004738"/>
    </source>
</evidence>
<evidence type="ECO:0000313" key="1">
    <source>
        <dbReference type="EMBL" id="EKB44013.1"/>
    </source>
</evidence>
<comment type="caution">
    <text evidence="1">The sequence shown here is derived from an EMBL/GenBank/DDBJ whole genome shotgun (WGS) entry which is preliminary data.</text>
</comment>
<reference evidence="1 2" key="1">
    <citation type="journal article" date="2012" name="J. Bacteriol.">
        <title>Draft Genome Sequence of Bacillus isronensis Strain B3W22, Isolated from the Upper Atmosphere.</title>
        <authorList>
            <person name="Shivaji S."/>
            <person name="Ara S."/>
            <person name="Singh S.K."/>
            <person name="Bandi S."/>
            <person name="Singh A."/>
            <person name="Pinnaka A.K."/>
        </authorList>
    </citation>
    <scope>NUCLEOTIDE SEQUENCE [LARGE SCALE GENOMIC DNA]</scope>
    <source>
        <strain evidence="1 2">B3W22</strain>
    </source>
</reference>
<sequence length="29" mass="3384">MGIKLATENFDLSFYVLFVDEYPPKYALV</sequence>
<dbReference type="EMBL" id="AMCK01000020">
    <property type="protein sequence ID" value="EKB44013.1"/>
    <property type="molecule type" value="Genomic_DNA"/>
</dbReference>
<proteinExistence type="predicted"/>
<dbReference type="Proteomes" id="UP000004738">
    <property type="component" value="Unassembled WGS sequence"/>
</dbReference>
<organism evidence="1 2">
    <name type="scientific">Solibacillus isronensis B3W22</name>
    <dbReference type="NCBI Taxonomy" id="1224748"/>
    <lineage>
        <taxon>Bacteria</taxon>
        <taxon>Bacillati</taxon>
        <taxon>Bacillota</taxon>
        <taxon>Bacilli</taxon>
        <taxon>Bacillales</taxon>
        <taxon>Caryophanaceae</taxon>
        <taxon>Solibacillus</taxon>
    </lineage>
</organism>
<keyword evidence="2" id="KW-1185">Reference proteome</keyword>
<accession>K1KZT1</accession>
<protein>
    <submittedName>
        <fullName evidence="1">Uncharacterized protein</fullName>
    </submittedName>
</protein>
<name>K1KZT1_9BACL</name>
<gene>
    <name evidence="1" type="ORF">B857_03099</name>
</gene>
<dbReference type="AlphaFoldDB" id="K1KZT1"/>